<organism evidence="9 10">
    <name type="scientific">Dielma fastidiosa</name>
    <dbReference type="NCBI Taxonomy" id="1034346"/>
    <lineage>
        <taxon>Bacteria</taxon>
        <taxon>Bacillati</taxon>
        <taxon>Bacillota</taxon>
        <taxon>Erysipelotrichia</taxon>
        <taxon>Erysipelotrichales</taxon>
        <taxon>Erysipelotrichaceae</taxon>
        <taxon>Dielma</taxon>
    </lineage>
</organism>
<dbReference type="PANTHER" id="PTHR34273">
    <property type="entry name" value="METHYLTHIORIBOSE KINASE"/>
    <property type="match status" value="1"/>
</dbReference>
<keyword evidence="6 9" id="KW-0418">Kinase</keyword>
<comment type="caution">
    <text evidence="9">The sequence shown here is derived from an EMBL/GenBank/DDBJ whole genome shotgun (WGS) entry which is preliminary data.</text>
</comment>
<dbReference type="GO" id="GO:0009086">
    <property type="term" value="P:methionine biosynthetic process"/>
    <property type="evidence" value="ECO:0007669"/>
    <property type="project" value="InterPro"/>
</dbReference>
<evidence type="ECO:0000256" key="4">
    <source>
        <dbReference type="ARBA" id="ARBA00022679"/>
    </source>
</evidence>
<dbReference type="InterPro" id="IPR009212">
    <property type="entry name" value="Methylthioribose_kinase"/>
</dbReference>
<dbReference type="EMBL" id="JALDAW010000023">
    <property type="protein sequence ID" value="MDY5169740.1"/>
    <property type="molecule type" value="Genomic_DNA"/>
</dbReference>
<keyword evidence="7" id="KW-0067">ATP-binding</keyword>
<dbReference type="PANTHER" id="PTHR34273:SF2">
    <property type="entry name" value="METHYLTHIORIBOSE KINASE"/>
    <property type="match status" value="1"/>
</dbReference>
<evidence type="ECO:0000259" key="8">
    <source>
        <dbReference type="Pfam" id="PF01636"/>
    </source>
</evidence>
<evidence type="ECO:0000256" key="1">
    <source>
        <dbReference type="ARBA" id="ARBA00010165"/>
    </source>
</evidence>
<comment type="similarity">
    <text evidence="1">Belongs to the methylthioribose kinase family.</text>
</comment>
<evidence type="ECO:0000256" key="6">
    <source>
        <dbReference type="ARBA" id="ARBA00022777"/>
    </source>
</evidence>
<sequence length="400" mass="46432">MNKFNKHHLMDVKEVCEYVKIKYKLFKPEEELFCEEIGDGNINYIFKVTSMQSGKSVVIKQADKFLRSSGRPLDLNRNRIEAEVLQLQRKYAKPFVPEVYSYDDVMCAMVMEDISAYHNLRDELFNGEIYQHFPLQIAQFLAACLLNTSDLVMPRDEKKYLMQKYVNVELCDISEDLVFTEPYNNYRHRNVVPSAMQEFVEHNLYQNELLIGEAAKLRDRFMNVSQALIHGDLHTGSIFVNQAGLKVIDPEFAFYGPMGYDIGNVIGNLVFPLVVRKKCNEQSNNFIEWLVLCISQVYDLVKAELSSRYDKLVTLDLYHNEKFKRDKMNEIMADSIGYAGTEIIRRSIGDTKVRELYTIKNTDQLVDVEKTLIIIGSNLIMNRFKIQDGKALIENIMSQL</sequence>
<dbReference type="EC" id="2.7.1.100" evidence="3"/>
<dbReference type="PIRSF" id="PIRSF031134">
    <property type="entry name" value="MTRK"/>
    <property type="match status" value="1"/>
</dbReference>
<dbReference type="NCBIfam" id="TIGR01767">
    <property type="entry name" value="MTRK"/>
    <property type="match status" value="1"/>
</dbReference>
<evidence type="ECO:0000256" key="5">
    <source>
        <dbReference type="ARBA" id="ARBA00022741"/>
    </source>
</evidence>
<evidence type="ECO:0000313" key="10">
    <source>
        <dbReference type="Proteomes" id="UP001276902"/>
    </source>
</evidence>
<evidence type="ECO:0000256" key="3">
    <source>
        <dbReference type="ARBA" id="ARBA00012128"/>
    </source>
</evidence>
<proteinExistence type="inferred from homology"/>
<reference evidence="9" key="1">
    <citation type="submission" date="2022-03" db="EMBL/GenBank/DDBJ databases">
        <title>First case of bacteraemia caused by Dielma fastidiosa in a patient hospitalised with diverticulitis.</title>
        <authorList>
            <person name="Forman-Ankjaer B."/>
            <person name="Hvid-Jensen F."/>
            <person name="Kobel C.M."/>
            <person name="Greve T."/>
        </authorList>
    </citation>
    <scope>NUCLEOTIDE SEQUENCE</scope>
    <source>
        <strain evidence="9">AUH_DF_2021</strain>
    </source>
</reference>
<accession>A0AB35UNX4</accession>
<dbReference type="Pfam" id="PF01636">
    <property type="entry name" value="APH"/>
    <property type="match status" value="1"/>
</dbReference>
<keyword evidence="5" id="KW-0547">Nucleotide-binding</keyword>
<evidence type="ECO:0000256" key="2">
    <source>
        <dbReference type="ARBA" id="ARBA00011738"/>
    </source>
</evidence>
<dbReference type="SUPFAM" id="SSF56112">
    <property type="entry name" value="Protein kinase-like (PK-like)"/>
    <property type="match status" value="1"/>
</dbReference>
<dbReference type="Gene3D" id="3.90.1200.10">
    <property type="match status" value="1"/>
</dbReference>
<comment type="subunit">
    <text evidence="2">Homodimer.</text>
</comment>
<name>A0AB35UNX4_9FIRM</name>
<feature type="domain" description="Aminoglycoside phosphotransferase" evidence="8">
    <location>
        <begin position="75"/>
        <end position="266"/>
    </location>
</feature>
<keyword evidence="4 9" id="KW-0808">Transferase</keyword>
<dbReference type="GO" id="GO:0046522">
    <property type="term" value="F:S-methyl-5-thioribose kinase activity"/>
    <property type="evidence" value="ECO:0007669"/>
    <property type="project" value="UniProtKB-EC"/>
</dbReference>
<dbReference type="Gene3D" id="3.30.200.20">
    <property type="entry name" value="Phosphorylase Kinase, domain 1"/>
    <property type="match status" value="1"/>
</dbReference>
<dbReference type="InterPro" id="IPR011009">
    <property type="entry name" value="Kinase-like_dom_sf"/>
</dbReference>
<dbReference type="AlphaFoldDB" id="A0AB35UNX4"/>
<dbReference type="Proteomes" id="UP001276902">
    <property type="component" value="Unassembled WGS sequence"/>
</dbReference>
<dbReference type="GO" id="GO:0005524">
    <property type="term" value="F:ATP binding"/>
    <property type="evidence" value="ECO:0007669"/>
    <property type="project" value="UniProtKB-KW"/>
</dbReference>
<evidence type="ECO:0000313" key="9">
    <source>
        <dbReference type="EMBL" id="MDY5169740.1"/>
    </source>
</evidence>
<protein>
    <recommendedName>
        <fullName evidence="3">S-methyl-5-thioribose kinase</fullName>
        <ecNumber evidence="3">2.7.1.100</ecNumber>
    </recommendedName>
</protein>
<gene>
    <name evidence="9" type="primary">mtnK</name>
    <name evidence="9" type="ORF">MQE39_16610</name>
</gene>
<dbReference type="InterPro" id="IPR002575">
    <property type="entry name" value="Aminoglycoside_PTrfase"/>
</dbReference>
<dbReference type="RefSeq" id="WP_118454232.1">
    <property type="nucleotide sequence ID" value="NZ_BAABZA010000001.1"/>
</dbReference>
<evidence type="ECO:0000256" key="7">
    <source>
        <dbReference type="ARBA" id="ARBA00022840"/>
    </source>
</evidence>
<dbReference type="GeneID" id="94440444"/>